<dbReference type="GO" id="GO:0034599">
    <property type="term" value="P:cellular response to oxidative stress"/>
    <property type="evidence" value="ECO:0007669"/>
    <property type="project" value="TreeGrafter"/>
</dbReference>
<comment type="similarity">
    <text evidence="2">Belongs to the ferredoxin--NADP reductase type 1 family.</text>
</comment>
<dbReference type="STRING" id="1120923.SAMN02746095_01906"/>
<evidence type="ECO:0000256" key="1">
    <source>
        <dbReference type="ARBA" id="ARBA00001974"/>
    </source>
</evidence>
<feature type="domain" description="FAD-binding FR-type" evidence="10">
    <location>
        <begin position="1"/>
        <end position="99"/>
    </location>
</feature>
<evidence type="ECO:0000256" key="6">
    <source>
        <dbReference type="ARBA" id="ARBA00022827"/>
    </source>
</evidence>
<evidence type="ECO:0000256" key="9">
    <source>
        <dbReference type="ARBA" id="ARBA00047776"/>
    </source>
</evidence>
<keyword evidence="8" id="KW-0560">Oxidoreductase</keyword>
<keyword evidence="5" id="KW-0547">Nucleotide-binding</keyword>
<dbReference type="InterPro" id="IPR001433">
    <property type="entry name" value="OxRdtase_FAD/NAD-bd"/>
</dbReference>
<comment type="cofactor">
    <cofactor evidence="1">
        <name>FAD</name>
        <dbReference type="ChEBI" id="CHEBI:57692"/>
    </cofactor>
</comment>
<keyword evidence="6" id="KW-0274">FAD</keyword>
<sequence length="254" mass="28707">MYTETVKTVRHWTDRLFSFTTTRNPGLRFINGQFVMIGLPINGRPLLRAYSLCSANHEDQLEFFSIKVPNGPLTQHLQKLQPGDEIIVGGKPTGTLVQDSLKPGKYLLMLSTGTGLAPFVSVIKDPDAYERYEKIILVHGCRFINELSYGEKVVENLMQDEFFGELAQEKLLYYPTVTREPFKHNGRITALLEQGKLEADLSLPALNTEDYRVMLCGSPEMLSELQTMLEARGFDEGSHSQPGQYVIEKAFVEK</sequence>
<dbReference type="InterPro" id="IPR033892">
    <property type="entry name" value="FNR_bac"/>
</dbReference>
<dbReference type="GO" id="GO:0000166">
    <property type="term" value="F:nucleotide binding"/>
    <property type="evidence" value="ECO:0007669"/>
    <property type="project" value="UniProtKB-KW"/>
</dbReference>
<dbReference type="InterPro" id="IPR001709">
    <property type="entry name" value="Flavoprot_Pyr_Nucl_cyt_Rdtase"/>
</dbReference>
<dbReference type="CDD" id="cd06195">
    <property type="entry name" value="FNR1"/>
    <property type="match status" value="1"/>
</dbReference>
<comment type="catalytic activity">
    <reaction evidence="9">
        <text>2 reduced [2Fe-2S]-[ferredoxin] + NADP(+) + H(+) = 2 oxidized [2Fe-2S]-[ferredoxin] + NADPH</text>
        <dbReference type="Rhea" id="RHEA:20125"/>
        <dbReference type="Rhea" id="RHEA-COMP:10000"/>
        <dbReference type="Rhea" id="RHEA-COMP:10001"/>
        <dbReference type="ChEBI" id="CHEBI:15378"/>
        <dbReference type="ChEBI" id="CHEBI:33737"/>
        <dbReference type="ChEBI" id="CHEBI:33738"/>
        <dbReference type="ChEBI" id="CHEBI:57783"/>
        <dbReference type="ChEBI" id="CHEBI:58349"/>
        <dbReference type="EC" id="1.18.1.2"/>
    </reaction>
</comment>
<evidence type="ECO:0000313" key="11">
    <source>
        <dbReference type="EMBL" id="GAN81495.1"/>
    </source>
</evidence>
<dbReference type="PRINTS" id="PR00371">
    <property type="entry name" value="FPNCR"/>
</dbReference>
<evidence type="ECO:0000256" key="5">
    <source>
        <dbReference type="ARBA" id="ARBA00022741"/>
    </source>
</evidence>
<dbReference type="InterPro" id="IPR017938">
    <property type="entry name" value="Riboflavin_synthase-like_b-brl"/>
</dbReference>
<dbReference type="PANTHER" id="PTHR47878">
    <property type="entry name" value="OXIDOREDUCTASE FAD/NAD(P)-BINDING DOMAIN PROTEIN"/>
    <property type="match status" value="1"/>
</dbReference>
<evidence type="ECO:0000256" key="7">
    <source>
        <dbReference type="ARBA" id="ARBA00022857"/>
    </source>
</evidence>
<reference evidence="11 12" key="1">
    <citation type="submission" date="2012-11" db="EMBL/GenBank/DDBJ databases">
        <title>Whole genome sequence of Acidocella aminolytica 101 = DSM 11237.</title>
        <authorList>
            <person name="Azuma Y."/>
            <person name="Higashiura N."/>
            <person name="Hirakawa H."/>
            <person name="Matsushita K."/>
        </authorList>
    </citation>
    <scope>NUCLEOTIDE SEQUENCE [LARGE SCALE GENOMIC DNA]</scope>
    <source>
        <strain evidence="12">101 / DSM 11237</strain>
    </source>
</reference>
<dbReference type="Pfam" id="PF00175">
    <property type="entry name" value="NAD_binding_1"/>
    <property type="match status" value="1"/>
</dbReference>
<dbReference type="Gene3D" id="3.40.50.80">
    <property type="entry name" value="Nucleotide-binding domain of ferredoxin-NADP reductase (FNR) module"/>
    <property type="match status" value="1"/>
</dbReference>
<dbReference type="SUPFAM" id="SSF52343">
    <property type="entry name" value="Ferredoxin reductase-like, C-terminal NADP-linked domain"/>
    <property type="match status" value="1"/>
</dbReference>
<proteinExistence type="inferred from homology"/>
<keyword evidence="4" id="KW-0285">Flavoprotein</keyword>
<dbReference type="PRINTS" id="PR00410">
    <property type="entry name" value="PHEHYDRXLASE"/>
</dbReference>
<evidence type="ECO:0000256" key="8">
    <source>
        <dbReference type="ARBA" id="ARBA00023002"/>
    </source>
</evidence>
<dbReference type="InterPro" id="IPR017927">
    <property type="entry name" value="FAD-bd_FR_type"/>
</dbReference>
<keyword evidence="12" id="KW-1185">Reference proteome</keyword>
<dbReference type="GO" id="GO:0042167">
    <property type="term" value="P:heme catabolic process"/>
    <property type="evidence" value="ECO:0007669"/>
    <property type="project" value="TreeGrafter"/>
</dbReference>
<name>A0A0D6PI93_9PROT</name>
<dbReference type="Pfam" id="PF00970">
    <property type="entry name" value="FAD_binding_6"/>
    <property type="match status" value="1"/>
</dbReference>
<evidence type="ECO:0000259" key="10">
    <source>
        <dbReference type="PROSITE" id="PS51384"/>
    </source>
</evidence>
<dbReference type="PROSITE" id="PS51384">
    <property type="entry name" value="FAD_FR"/>
    <property type="match status" value="1"/>
</dbReference>
<dbReference type="AlphaFoldDB" id="A0A0D6PI93"/>
<dbReference type="PANTHER" id="PTHR47878:SF1">
    <property type="entry name" value="FLAVODOXIN_FERREDOXIN--NADP REDUCTASE"/>
    <property type="match status" value="1"/>
</dbReference>
<comment type="caution">
    <text evidence="11">The sequence shown here is derived from an EMBL/GenBank/DDBJ whole genome shotgun (WGS) entry which is preliminary data.</text>
</comment>
<keyword evidence="7" id="KW-0521">NADP</keyword>
<dbReference type="Proteomes" id="UP000032668">
    <property type="component" value="Unassembled WGS sequence"/>
</dbReference>
<protein>
    <recommendedName>
        <fullName evidence="3">ferredoxin--NADP(+) reductase</fullName>
        <ecNumber evidence="3">1.18.1.2</ecNumber>
    </recommendedName>
</protein>
<evidence type="ECO:0000256" key="2">
    <source>
        <dbReference type="ARBA" id="ARBA00008312"/>
    </source>
</evidence>
<dbReference type="Gene3D" id="2.40.30.10">
    <property type="entry name" value="Translation factors"/>
    <property type="match status" value="1"/>
</dbReference>
<evidence type="ECO:0000256" key="3">
    <source>
        <dbReference type="ARBA" id="ARBA00013223"/>
    </source>
</evidence>
<evidence type="ECO:0000256" key="4">
    <source>
        <dbReference type="ARBA" id="ARBA00022630"/>
    </source>
</evidence>
<dbReference type="InterPro" id="IPR039261">
    <property type="entry name" value="FNR_nucleotide-bd"/>
</dbReference>
<dbReference type="SUPFAM" id="SSF63380">
    <property type="entry name" value="Riboflavin synthase domain-like"/>
    <property type="match status" value="1"/>
</dbReference>
<organism evidence="11 12">
    <name type="scientific">Acidocella aminolytica 101 = DSM 11237</name>
    <dbReference type="NCBI Taxonomy" id="1120923"/>
    <lineage>
        <taxon>Bacteria</taxon>
        <taxon>Pseudomonadati</taxon>
        <taxon>Pseudomonadota</taxon>
        <taxon>Alphaproteobacteria</taxon>
        <taxon>Acetobacterales</taxon>
        <taxon>Acidocellaceae</taxon>
        <taxon>Acidocella</taxon>
    </lineage>
</organism>
<accession>A0A0D6PI93</accession>
<evidence type="ECO:0000313" key="12">
    <source>
        <dbReference type="Proteomes" id="UP000032668"/>
    </source>
</evidence>
<dbReference type="EMBL" id="BANC01000095">
    <property type="protein sequence ID" value="GAN81495.1"/>
    <property type="molecule type" value="Genomic_DNA"/>
</dbReference>
<gene>
    <name evidence="11" type="ORF">Aam_097_020</name>
</gene>
<dbReference type="InterPro" id="IPR008333">
    <property type="entry name" value="Cbr1-like_FAD-bd_dom"/>
</dbReference>
<dbReference type="GO" id="GO:0004324">
    <property type="term" value="F:ferredoxin-NADP+ reductase activity"/>
    <property type="evidence" value="ECO:0007669"/>
    <property type="project" value="UniProtKB-EC"/>
</dbReference>
<dbReference type="InterPro" id="IPR051930">
    <property type="entry name" value="FNR_type-1"/>
</dbReference>
<dbReference type="EC" id="1.18.1.2" evidence="3"/>